<dbReference type="EMBL" id="LR031878">
    <property type="protein sequence ID" value="VDD49347.1"/>
    <property type="molecule type" value="Genomic_DNA"/>
</dbReference>
<evidence type="ECO:0000313" key="3">
    <source>
        <dbReference type="EMBL" id="VDD49347.1"/>
    </source>
</evidence>
<feature type="signal peptide" evidence="1">
    <location>
        <begin position="1"/>
        <end position="23"/>
    </location>
</feature>
<dbReference type="PANTHER" id="PTHR31589">
    <property type="entry name" value="PROTEIN, PUTATIVE (DUF239)-RELATED-RELATED"/>
    <property type="match status" value="1"/>
</dbReference>
<reference evidence="3" key="1">
    <citation type="submission" date="2018-11" db="EMBL/GenBank/DDBJ databases">
        <authorList>
            <consortium name="Genoscope - CEA"/>
            <person name="William W."/>
        </authorList>
    </citation>
    <scope>NUCLEOTIDE SEQUENCE</scope>
</reference>
<dbReference type="InterPro" id="IPR004314">
    <property type="entry name" value="Neprosin"/>
</dbReference>
<feature type="chain" id="PRO_5018223720" description="Neprosin PEP catalytic domain-containing protein" evidence="1">
    <location>
        <begin position="24"/>
        <end position="421"/>
    </location>
</feature>
<keyword evidence="1" id="KW-0732">Signal</keyword>
<dbReference type="InterPro" id="IPR025521">
    <property type="entry name" value="Neprosin_propep"/>
</dbReference>
<dbReference type="Gene3D" id="3.90.1320.10">
    <property type="entry name" value="Outer-capsid protein sigma 3, large lobe"/>
    <property type="match status" value="1"/>
</dbReference>
<dbReference type="Pfam" id="PF14365">
    <property type="entry name" value="Neprosin_AP"/>
    <property type="match status" value="1"/>
</dbReference>
<sequence length="421" mass="47698">MISPKKLILLTFSALGLIIVAKSDRTLSLEKDEKELVRSLTSINKLAIKSFQTEHGDILDCIDINKQLAFDHPLLKNHTIQLMPTTIPKWNINNNKNSKNGDSVPFRQDDISCPSATVVVKRITQEDLIQSQRLKSMGSKYSRHISSEGKNIELSGFHFAVGEFKYDNYGGKANLSIWEPEVSPTQISSASMLVATGNYEHFQSIRAGWIVYQWLNKNHSRLFTYWTADGFIKTGCFNTLCPGFVQVSTKIPLGYLFNQVSTYGGKQYEIKISIFQQDSKTGDWWLVVFDENVGYWPKSLFTEDGLVHGASLISYGGEVYSPVKEKSPHMGSGHFPIEVFGESMSSFNNFVLLVLLTFTLILVIESAEERRAIPSEEEKKELERLLKVINKPAIKTFDHRLLKNHSVQLKPKNLPEWIISN</sequence>
<feature type="domain" description="Neprosin PEP catalytic" evidence="2">
    <location>
        <begin position="147"/>
        <end position="396"/>
    </location>
</feature>
<dbReference type="PROSITE" id="PS52045">
    <property type="entry name" value="NEPROSIN_PEP_CD"/>
    <property type="match status" value="1"/>
</dbReference>
<evidence type="ECO:0000256" key="1">
    <source>
        <dbReference type="SAM" id="SignalP"/>
    </source>
</evidence>
<evidence type="ECO:0000259" key="2">
    <source>
        <dbReference type="PROSITE" id="PS52045"/>
    </source>
</evidence>
<dbReference type="InterPro" id="IPR053168">
    <property type="entry name" value="Glutamic_endopeptidase"/>
</dbReference>
<dbReference type="AlphaFoldDB" id="A0A3P6EW75"/>
<protein>
    <recommendedName>
        <fullName evidence="2">Neprosin PEP catalytic domain-containing protein</fullName>
    </recommendedName>
</protein>
<dbReference type="Pfam" id="PF03080">
    <property type="entry name" value="Neprosin"/>
    <property type="match status" value="1"/>
</dbReference>
<dbReference type="PANTHER" id="PTHR31589:SF68">
    <property type="entry name" value="CARBOXYL-TERMINAL PEPTIDASE"/>
    <property type="match status" value="1"/>
</dbReference>
<organism evidence="3">
    <name type="scientific">Brassica oleracea</name>
    <name type="common">Wild cabbage</name>
    <dbReference type="NCBI Taxonomy" id="3712"/>
    <lineage>
        <taxon>Eukaryota</taxon>
        <taxon>Viridiplantae</taxon>
        <taxon>Streptophyta</taxon>
        <taxon>Embryophyta</taxon>
        <taxon>Tracheophyta</taxon>
        <taxon>Spermatophyta</taxon>
        <taxon>Magnoliopsida</taxon>
        <taxon>eudicotyledons</taxon>
        <taxon>Gunneridae</taxon>
        <taxon>Pentapetalae</taxon>
        <taxon>rosids</taxon>
        <taxon>malvids</taxon>
        <taxon>Brassicales</taxon>
        <taxon>Brassicaceae</taxon>
        <taxon>Brassiceae</taxon>
        <taxon>Brassica</taxon>
    </lineage>
</organism>
<proteinExistence type="predicted"/>
<gene>
    <name evidence="3" type="ORF">BOLC1T01736H</name>
</gene>
<accession>A0A3P6EW75</accession>
<name>A0A3P6EW75_BRAOL</name>